<gene>
    <name evidence="6" type="ORF">A1353_07435</name>
</gene>
<dbReference type="Pfam" id="PF22022">
    <property type="entry name" value="Phage_int_M"/>
    <property type="match status" value="1"/>
</dbReference>
<keyword evidence="4" id="KW-0233">DNA recombination</keyword>
<evidence type="ECO:0000313" key="6">
    <source>
        <dbReference type="EMBL" id="OAI07179.1"/>
    </source>
</evidence>
<dbReference type="Gene3D" id="1.10.150.130">
    <property type="match status" value="1"/>
</dbReference>
<sequence>MPITDAWLKANHGKQRDSVTEKADRDSMSARVSAKGKITFQLRFRIGGKLNRVDIGTYPLMGLKEARGKASGYRAELAKGIDPRIVKRLQIEKNMSVDSLESLYRKWHNSYCLENKKLAHEILRSFEIHIFPVLGMLPVDKISTDRWMTLIESIKQESPAIAERILINAKQMLSWAKRRNLIDSHQLLEITAKRDLSIIKTPGHRSLDDTEIKMLLLALDHSRIAFKNRIFIKLCLIYGCRNGELRVATKQNFDFVSGIWTVPPTDHKTGLKTKQPLIRPIIEETRELIVQAMALSESEYLFNNEGSSEPMGRRAPLSIPYNLRQWLRKNHQYEMAHWSVHDLRKTARTNFSTLTQPHIAEIMLGHSLPGEWRTYDHHHYLEEQAECLKKWIKRINKINNA</sequence>
<dbReference type="PANTHER" id="PTHR30629:SF2">
    <property type="entry name" value="PROPHAGE INTEGRASE INTS-RELATED"/>
    <property type="match status" value="1"/>
</dbReference>
<comment type="caution">
    <text evidence="6">The sequence shown here is derived from an EMBL/GenBank/DDBJ whole genome shotgun (WGS) entry which is preliminary data.</text>
</comment>
<evidence type="ECO:0000256" key="1">
    <source>
        <dbReference type="ARBA" id="ARBA00008857"/>
    </source>
</evidence>
<feature type="domain" description="Tyr recombinase" evidence="5">
    <location>
        <begin position="200"/>
        <end position="389"/>
    </location>
</feature>
<name>A0A177MQP2_METMH</name>
<dbReference type="GO" id="GO:0015074">
    <property type="term" value="P:DNA integration"/>
    <property type="evidence" value="ECO:0007669"/>
    <property type="project" value="UniProtKB-KW"/>
</dbReference>
<evidence type="ECO:0000256" key="3">
    <source>
        <dbReference type="ARBA" id="ARBA00023125"/>
    </source>
</evidence>
<proteinExistence type="inferred from homology"/>
<dbReference type="Gene3D" id="3.30.160.390">
    <property type="entry name" value="Integrase, DNA-binding domain"/>
    <property type="match status" value="1"/>
</dbReference>
<organism evidence="6 7">
    <name type="scientific">Methylomonas methanica</name>
    <dbReference type="NCBI Taxonomy" id="421"/>
    <lineage>
        <taxon>Bacteria</taxon>
        <taxon>Pseudomonadati</taxon>
        <taxon>Pseudomonadota</taxon>
        <taxon>Gammaproteobacteria</taxon>
        <taxon>Methylococcales</taxon>
        <taxon>Methylococcaceae</taxon>
        <taxon>Methylomonas</taxon>
    </lineage>
</organism>
<keyword evidence="3" id="KW-0238">DNA-binding</keyword>
<dbReference type="Proteomes" id="UP000077763">
    <property type="component" value="Unassembled WGS sequence"/>
</dbReference>
<dbReference type="InterPro" id="IPR013762">
    <property type="entry name" value="Integrase-like_cat_sf"/>
</dbReference>
<dbReference type="Pfam" id="PF13356">
    <property type="entry name" value="Arm-DNA-bind_3"/>
    <property type="match status" value="1"/>
</dbReference>
<keyword evidence="2" id="KW-0229">DNA integration</keyword>
<dbReference type="RefSeq" id="WP_064035874.1">
    <property type="nucleotide sequence ID" value="NZ_LUUH01000029.1"/>
</dbReference>
<dbReference type="EMBL" id="LUUH01000029">
    <property type="protein sequence ID" value="OAI07179.1"/>
    <property type="molecule type" value="Genomic_DNA"/>
</dbReference>
<dbReference type="Gene3D" id="1.10.443.10">
    <property type="entry name" value="Intergrase catalytic core"/>
    <property type="match status" value="1"/>
</dbReference>
<evidence type="ECO:0000256" key="4">
    <source>
        <dbReference type="ARBA" id="ARBA00023172"/>
    </source>
</evidence>
<comment type="similarity">
    <text evidence="1">Belongs to the 'phage' integrase family.</text>
</comment>
<evidence type="ECO:0000313" key="7">
    <source>
        <dbReference type="Proteomes" id="UP000077763"/>
    </source>
</evidence>
<dbReference type="SUPFAM" id="SSF56349">
    <property type="entry name" value="DNA breaking-rejoining enzymes"/>
    <property type="match status" value="1"/>
</dbReference>
<dbReference type="GO" id="GO:0003677">
    <property type="term" value="F:DNA binding"/>
    <property type="evidence" value="ECO:0007669"/>
    <property type="project" value="UniProtKB-KW"/>
</dbReference>
<dbReference type="PROSITE" id="PS51898">
    <property type="entry name" value="TYR_RECOMBINASE"/>
    <property type="match status" value="1"/>
</dbReference>
<dbReference type="InterPro" id="IPR002104">
    <property type="entry name" value="Integrase_catalytic"/>
</dbReference>
<protein>
    <submittedName>
        <fullName evidence="6">Integrase</fullName>
    </submittedName>
</protein>
<dbReference type="Pfam" id="PF00589">
    <property type="entry name" value="Phage_integrase"/>
    <property type="match status" value="1"/>
</dbReference>
<evidence type="ECO:0000256" key="2">
    <source>
        <dbReference type="ARBA" id="ARBA00022908"/>
    </source>
</evidence>
<accession>A0A177MQP2</accession>
<dbReference type="InterPro" id="IPR053876">
    <property type="entry name" value="Phage_int_M"/>
</dbReference>
<evidence type="ECO:0000259" key="5">
    <source>
        <dbReference type="PROSITE" id="PS51898"/>
    </source>
</evidence>
<dbReference type="AlphaFoldDB" id="A0A177MQP2"/>
<dbReference type="InterPro" id="IPR050808">
    <property type="entry name" value="Phage_Integrase"/>
</dbReference>
<dbReference type="InterPro" id="IPR010998">
    <property type="entry name" value="Integrase_recombinase_N"/>
</dbReference>
<dbReference type="InterPro" id="IPR011010">
    <property type="entry name" value="DNA_brk_join_enz"/>
</dbReference>
<dbReference type="InterPro" id="IPR025166">
    <property type="entry name" value="Integrase_DNA_bind_dom"/>
</dbReference>
<dbReference type="PANTHER" id="PTHR30629">
    <property type="entry name" value="PROPHAGE INTEGRASE"/>
    <property type="match status" value="1"/>
</dbReference>
<dbReference type="InterPro" id="IPR038488">
    <property type="entry name" value="Integrase_DNA-bd_sf"/>
</dbReference>
<dbReference type="GO" id="GO:0006310">
    <property type="term" value="P:DNA recombination"/>
    <property type="evidence" value="ECO:0007669"/>
    <property type="project" value="UniProtKB-KW"/>
</dbReference>
<reference evidence="6 7" key="1">
    <citation type="submission" date="2016-03" db="EMBL/GenBank/DDBJ databases">
        <authorList>
            <person name="Ploux O."/>
        </authorList>
    </citation>
    <scope>NUCLEOTIDE SEQUENCE [LARGE SCALE GENOMIC DNA]</scope>
    <source>
        <strain evidence="6 7">R-45371</strain>
    </source>
</reference>